<dbReference type="EMBL" id="CABVQC010000105">
    <property type="protein sequence ID" value="VWC52666.1"/>
    <property type="molecule type" value="Genomic_DNA"/>
</dbReference>
<evidence type="ECO:0000313" key="1">
    <source>
        <dbReference type="EMBL" id="VWC52666.1"/>
    </source>
</evidence>
<proteinExistence type="predicted"/>
<evidence type="ECO:0000313" key="2">
    <source>
        <dbReference type="Proteomes" id="UP000494261"/>
    </source>
</evidence>
<name>A0A6P2T542_9BURK</name>
<protein>
    <submittedName>
        <fullName evidence="1">Uncharacterized protein</fullName>
    </submittedName>
</protein>
<reference evidence="1 2" key="1">
    <citation type="submission" date="2019-09" db="EMBL/GenBank/DDBJ databases">
        <authorList>
            <person name="Depoorter E."/>
        </authorList>
    </citation>
    <scope>NUCLEOTIDE SEQUENCE [LARGE SCALE GENOMIC DNA]</scope>
    <source>
        <strain evidence="1">LMG 13014</strain>
    </source>
</reference>
<sequence length="280" mass="31331">MTEPTVKPERDGVYNTENFPTFICNHGNWDIYTNSRGHCAAIPTRDAAGIGCKASQFGDQAYVKATLPAEYAAWEALQRELPHVDVNVHAHDDRGQASDLEQFIKIAADSIDQLRKVDVYRVLSSVRADNIDGVTRLDLATFIAVKRVDLVDEVAEVMGEEFPQDGWERTAVCQSLEQAKALGFDSVAAMREHQEWLKKNGTAEYKSWAASVAHEQKQSRRHIEAKPADLQSGDVLPYHQNEEVKRVELINSRTVCVYFVGGRERNFDSSVILTAVRVVA</sequence>
<dbReference type="AlphaFoldDB" id="A0A6P2T542"/>
<accession>A0A6P2T542</accession>
<gene>
    <name evidence="1" type="ORF">BLA13014_08019</name>
</gene>
<organism evidence="1 2">
    <name type="scientific">Burkholderia aenigmatica</name>
    <dbReference type="NCBI Taxonomy" id="2015348"/>
    <lineage>
        <taxon>Bacteria</taxon>
        <taxon>Pseudomonadati</taxon>
        <taxon>Pseudomonadota</taxon>
        <taxon>Betaproteobacteria</taxon>
        <taxon>Burkholderiales</taxon>
        <taxon>Burkholderiaceae</taxon>
        <taxon>Burkholderia</taxon>
        <taxon>Burkholderia cepacia complex</taxon>
    </lineage>
</organism>
<dbReference type="Proteomes" id="UP000494261">
    <property type="component" value="Unassembled WGS sequence"/>
</dbReference>